<feature type="transmembrane region" description="Helical" evidence="6">
    <location>
        <begin position="265"/>
        <end position="283"/>
    </location>
</feature>
<keyword evidence="5 6" id="KW-0472">Membrane</keyword>
<keyword evidence="2" id="KW-1003">Cell membrane</keyword>
<gene>
    <name evidence="7" type="ORF">FHX36_003902</name>
</gene>
<evidence type="ECO:0000256" key="2">
    <source>
        <dbReference type="ARBA" id="ARBA00022475"/>
    </source>
</evidence>
<evidence type="ECO:0000256" key="3">
    <source>
        <dbReference type="ARBA" id="ARBA00022692"/>
    </source>
</evidence>
<feature type="transmembrane region" description="Helical" evidence="6">
    <location>
        <begin position="48"/>
        <end position="71"/>
    </location>
</feature>
<evidence type="ECO:0000256" key="6">
    <source>
        <dbReference type="SAM" id="Phobius"/>
    </source>
</evidence>
<feature type="transmembrane region" description="Helical" evidence="6">
    <location>
        <begin position="195"/>
        <end position="218"/>
    </location>
</feature>
<dbReference type="Pfam" id="PF03631">
    <property type="entry name" value="Virul_fac_BrkB"/>
    <property type="match status" value="1"/>
</dbReference>
<proteinExistence type="predicted"/>
<comment type="subcellular location">
    <subcellularLocation>
        <location evidence="1">Cell membrane</location>
        <topology evidence="1">Multi-pass membrane protein</topology>
    </subcellularLocation>
</comment>
<accession>A0A839Y6Z7</accession>
<dbReference type="GO" id="GO:0005886">
    <property type="term" value="C:plasma membrane"/>
    <property type="evidence" value="ECO:0007669"/>
    <property type="project" value="UniProtKB-SubCell"/>
</dbReference>
<keyword evidence="4 6" id="KW-1133">Transmembrane helix</keyword>
<evidence type="ECO:0000256" key="1">
    <source>
        <dbReference type="ARBA" id="ARBA00004651"/>
    </source>
</evidence>
<dbReference type="EMBL" id="JACIBU010000001">
    <property type="protein sequence ID" value="MBB3678167.1"/>
    <property type="molecule type" value="Genomic_DNA"/>
</dbReference>
<comment type="caution">
    <text evidence="7">The sequence shown here is derived from an EMBL/GenBank/DDBJ whole genome shotgun (WGS) entry which is preliminary data.</text>
</comment>
<name>A0A839Y6Z7_9ACTN</name>
<evidence type="ECO:0000256" key="4">
    <source>
        <dbReference type="ARBA" id="ARBA00022989"/>
    </source>
</evidence>
<dbReference type="AlphaFoldDB" id="A0A839Y6Z7"/>
<protein>
    <submittedName>
        <fullName evidence="7">Membrane protein</fullName>
    </submittedName>
</protein>
<organism evidence="7 8">
    <name type="scientific">Modestobacter versicolor</name>
    <dbReference type="NCBI Taxonomy" id="429133"/>
    <lineage>
        <taxon>Bacteria</taxon>
        <taxon>Bacillati</taxon>
        <taxon>Actinomycetota</taxon>
        <taxon>Actinomycetes</taxon>
        <taxon>Geodermatophilales</taxon>
        <taxon>Geodermatophilaceae</taxon>
        <taxon>Modestobacter</taxon>
    </lineage>
</organism>
<feature type="transmembrane region" description="Helical" evidence="6">
    <location>
        <begin position="155"/>
        <end position="183"/>
    </location>
</feature>
<evidence type="ECO:0000313" key="7">
    <source>
        <dbReference type="EMBL" id="MBB3678167.1"/>
    </source>
</evidence>
<sequence length="365" mass="37699">MSDPFSRAVGAARGLLRRQRARRPWLDHLVHAGGRYNRVQGDLLASGVTYYVFLALFPVLLLVASIAGFVLSGNALLEEQLVTAIREAVPGSTGAELAEQASGAIDRATTFGLIGLAGFLFVGLGAVDKLRVGMDVVWRGRPDPPDFLVDRLKDLGALLGLGAAGALSIALTTGATAASSRVLGLLGVDEVPGAFLLTGAVAIALALAGDTLVFLWLLKGVPGNPFGVRQLLPGAVFGAVGFEVLKLVGNWYLTLIGQNVTAQTLGGFVGLIVWINVVARFAFYTASWTATIPSIEHAHALVPHGPAAPTPLPDVALVRERGAGPRPLRVAAGLLAAGALAGAAGSRLLPRALARSAARRVDAGE</sequence>
<evidence type="ECO:0000313" key="8">
    <source>
        <dbReference type="Proteomes" id="UP000580718"/>
    </source>
</evidence>
<reference evidence="7 8" key="1">
    <citation type="submission" date="2020-08" db="EMBL/GenBank/DDBJ databases">
        <title>Sequencing the genomes of 1000 actinobacteria strains.</title>
        <authorList>
            <person name="Klenk H.-P."/>
        </authorList>
    </citation>
    <scope>NUCLEOTIDE SEQUENCE [LARGE SCALE GENOMIC DNA]</scope>
    <source>
        <strain evidence="7 8">DSM 16678</strain>
    </source>
</reference>
<dbReference type="Proteomes" id="UP000580718">
    <property type="component" value="Unassembled WGS sequence"/>
</dbReference>
<keyword evidence="3 6" id="KW-0812">Transmembrane</keyword>
<feature type="transmembrane region" description="Helical" evidence="6">
    <location>
        <begin position="330"/>
        <end position="350"/>
    </location>
</feature>
<evidence type="ECO:0000256" key="5">
    <source>
        <dbReference type="ARBA" id="ARBA00023136"/>
    </source>
</evidence>
<feature type="transmembrane region" description="Helical" evidence="6">
    <location>
        <begin position="108"/>
        <end position="127"/>
    </location>
</feature>
<dbReference type="PANTHER" id="PTHR30213">
    <property type="entry name" value="INNER MEMBRANE PROTEIN YHJD"/>
    <property type="match status" value="1"/>
</dbReference>
<feature type="transmembrane region" description="Helical" evidence="6">
    <location>
        <begin position="230"/>
        <end position="253"/>
    </location>
</feature>
<dbReference type="InterPro" id="IPR017039">
    <property type="entry name" value="Virul_fac_BrkB"/>
</dbReference>
<dbReference type="PANTHER" id="PTHR30213:SF1">
    <property type="entry name" value="INNER MEMBRANE PROTEIN YHJD"/>
    <property type="match status" value="1"/>
</dbReference>